<proteinExistence type="inferred from homology"/>
<feature type="domain" description="SPATA31" evidence="7">
    <location>
        <begin position="241"/>
        <end position="465"/>
    </location>
</feature>
<evidence type="ECO:0000259" key="8">
    <source>
        <dbReference type="Pfam" id="PF15371"/>
    </source>
</evidence>
<name>A0A091DH40_FUKDA</name>
<keyword evidence="4" id="KW-0472">Membrane</keyword>
<feature type="domain" description="SPATA31-like" evidence="8">
    <location>
        <begin position="39"/>
        <end position="74"/>
    </location>
</feature>
<comment type="subcellular location">
    <subcellularLocation>
        <location evidence="1">Membrane</location>
        <topology evidence="1">Single-pass membrane protein</topology>
    </subcellularLocation>
</comment>
<dbReference type="InterPro" id="IPR027970">
    <property type="entry name" value="SPATA31-like"/>
</dbReference>
<keyword evidence="10" id="KW-1185">Reference proteome</keyword>
<evidence type="ECO:0000256" key="4">
    <source>
        <dbReference type="ARBA" id="ARBA00023136"/>
    </source>
</evidence>
<evidence type="ECO:0000256" key="1">
    <source>
        <dbReference type="ARBA" id="ARBA00004167"/>
    </source>
</evidence>
<organism evidence="9 10">
    <name type="scientific">Fukomys damarensis</name>
    <name type="common">Damaraland mole rat</name>
    <name type="synonym">Cryptomys damarensis</name>
    <dbReference type="NCBI Taxonomy" id="885580"/>
    <lineage>
        <taxon>Eukaryota</taxon>
        <taxon>Metazoa</taxon>
        <taxon>Chordata</taxon>
        <taxon>Craniata</taxon>
        <taxon>Vertebrata</taxon>
        <taxon>Euteleostomi</taxon>
        <taxon>Mammalia</taxon>
        <taxon>Eutheria</taxon>
        <taxon>Euarchontoglires</taxon>
        <taxon>Glires</taxon>
        <taxon>Rodentia</taxon>
        <taxon>Hystricomorpha</taxon>
        <taxon>Bathyergidae</taxon>
        <taxon>Fukomys</taxon>
    </lineage>
</organism>
<dbReference type="PANTHER" id="PTHR21859">
    <property type="entry name" value="ACROSOME-SPECIFIC PROTEIN"/>
    <property type="match status" value="1"/>
</dbReference>
<evidence type="ECO:0000259" key="7">
    <source>
        <dbReference type="Pfam" id="PF14650"/>
    </source>
</evidence>
<dbReference type="Pfam" id="PF15371">
    <property type="entry name" value="DUF4599"/>
    <property type="match status" value="1"/>
</dbReference>
<dbReference type="AlphaFoldDB" id="A0A091DH40"/>
<sequence>MKSWLWGSGKRWLHSNQDRRPSFPWTGCGYSLVLSDSCSPLDRHRDITHFRQLLCPDPLCEVCNTTTAKVTSLVDPVSPSAQGDSVPPEPSPPLESRFPVDQFHQRHLPLPHPCHITPKKRKLFSNQKPLLSLDDSSDDLSSAEASFGEHSTAYQVKPRSPSFLTSDNPPLLEGDIKKTDDFLMCSEQEKGTKSFAKLHEPDYRLITSGERPELAADQQYSAPTFPVWIIEGKPEEIHMNQKLAGPKNLEDHLEQKCSQFCRLRGLPRQSLNPLVPTSGDCFSEVSDISKAHESPVLPHTPPLSFPEVQPQSLSHTLAQSQAQRLHLVQAQGQLQSPTPVLPDSPLDQNRSQEVCFHSTQSEVQSLPLSEIHNLEYNALHRVQESVWGLPPVVPKSQEDVCPSAFKLSSVTQSSEAHMPGSILPKNSTLNTEPKKVEHHLQEKLIQHQWDLPPRALRSPSVVWVCPQGQGL</sequence>
<evidence type="ECO:0000313" key="9">
    <source>
        <dbReference type="EMBL" id="KFO29590.1"/>
    </source>
</evidence>
<evidence type="ECO:0000256" key="5">
    <source>
        <dbReference type="ARBA" id="ARBA00035009"/>
    </source>
</evidence>
<evidence type="ECO:0000313" key="10">
    <source>
        <dbReference type="Proteomes" id="UP000028990"/>
    </source>
</evidence>
<dbReference type="InterPro" id="IPR039509">
    <property type="entry name" value="SPATA31"/>
</dbReference>
<protein>
    <submittedName>
        <fullName evidence="9">Uncharacterized protein</fullName>
    </submittedName>
</protein>
<dbReference type="GO" id="GO:0016020">
    <property type="term" value="C:membrane"/>
    <property type="evidence" value="ECO:0007669"/>
    <property type="project" value="UniProtKB-SubCell"/>
</dbReference>
<evidence type="ECO:0000256" key="2">
    <source>
        <dbReference type="ARBA" id="ARBA00022692"/>
    </source>
</evidence>
<reference evidence="9 10" key="1">
    <citation type="submission" date="2013-11" db="EMBL/GenBank/DDBJ databases">
        <title>The Damaraland mole rat (Fukomys damarensis) genome and evolution of African mole rats.</title>
        <authorList>
            <person name="Gladyshev V.N."/>
            <person name="Fang X."/>
        </authorList>
    </citation>
    <scope>NUCLEOTIDE SEQUENCE [LARGE SCALE GENOMIC DNA]</scope>
    <source>
        <tissue evidence="9">Liver</tissue>
    </source>
</reference>
<comment type="similarity">
    <text evidence="5">Belongs to the SPATA31 family.</text>
</comment>
<dbReference type="Pfam" id="PF14650">
    <property type="entry name" value="FAM75"/>
    <property type="match status" value="1"/>
</dbReference>
<keyword evidence="3" id="KW-1133">Transmembrane helix</keyword>
<dbReference type="PANTHER" id="PTHR21859:SF12">
    <property type="entry name" value="SPERMATOGENESIS-ASSOCIATED PROTEIN 31D1"/>
    <property type="match status" value="1"/>
</dbReference>
<dbReference type="EMBL" id="KN122584">
    <property type="protein sequence ID" value="KFO29590.1"/>
    <property type="molecule type" value="Genomic_DNA"/>
</dbReference>
<accession>A0A091DH40</accession>
<evidence type="ECO:0000256" key="6">
    <source>
        <dbReference type="SAM" id="MobiDB-lite"/>
    </source>
</evidence>
<feature type="region of interest" description="Disordered" evidence="6">
    <location>
        <begin position="135"/>
        <end position="171"/>
    </location>
</feature>
<evidence type="ECO:0000256" key="3">
    <source>
        <dbReference type="ARBA" id="ARBA00022989"/>
    </source>
</evidence>
<dbReference type="Proteomes" id="UP000028990">
    <property type="component" value="Unassembled WGS sequence"/>
</dbReference>
<keyword evidence="2" id="KW-0812">Transmembrane</keyword>
<gene>
    <name evidence="9" type="ORF">H920_09019</name>
</gene>